<reference evidence="2" key="1">
    <citation type="journal article" date="2012" name="Science">
        <title>Fermentation, hydrogen, and sulfur metabolism in multiple uncultivated bacterial phyla.</title>
        <authorList>
            <person name="Wrighton K.C."/>
            <person name="Thomas B.C."/>
            <person name="Sharon I."/>
            <person name="Miller C.S."/>
            <person name="Castelle C.J."/>
            <person name="VerBerkmoes N.C."/>
            <person name="Wilkins M.J."/>
            <person name="Hettich R.L."/>
            <person name="Lipton M.S."/>
            <person name="Williams K.H."/>
            <person name="Long P.E."/>
            <person name="Banfield J.F."/>
        </authorList>
    </citation>
    <scope>NUCLEOTIDE SEQUENCE [LARGE SCALE GENOMIC DNA]</scope>
</reference>
<proteinExistence type="predicted"/>
<gene>
    <name evidence="2" type="ORF">ACD_71C00030G0001</name>
</gene>
<name>K1YP73_9BACT</name>
<dbReference type="InterPro" id="IPR046887">
    <property type="entry name" value="RsmE_PUA-like"/>
</dbReference>
<evidence type="ECO:0000313" key="2">
    <source>
        <dbReference type="EMBL" id="EKD44725.1"/>
    </source>
</evidence>
<dbReference type="Pfam" id="PF20260">
    <property type="entry name" value="PUA_4"/>
    <property type="match status" value="1"/>
</dbReference>
<feature type="domain" description="Ribosomal RNA small subunit methyltransferase E PUA-like" evidence="1">
    <location>
        <begin position="28"/>
        <end position="60"/>
    </location>
</feature>
<protein>
    <recommendedName>
        <fullName evidence="1">Ribosomal RNA small subunit methyltransferase E PUA-like domain-containing protein</fullName>
    </recommendedName>
</protein>
<sequence length="63" mass="7170">MQRFFFPHLSLGKDIDISDTSFVHQVSRVLRASIGEDIVLFNGDGWEYVYKIHSITKKGIGLS</sequence>
<accession>K1YP73</accession>
<evidence type="ECO:0000259" key="1">
    <source>
        <dbReference type="Pfam" id="PF20260"/>
    </source>
</evidence>
<organism evidence="2">
    <name type="scientific">uncultured bacterium</name>
    <name type="common">gcode 4</name>
    <dbReference type="NCBI Taxonomy" id="1234023"/>
    <lineage>
        <taxon>Bacteria</taxon>
        <taxon>environmental samples</taxon>
    </lineage>
</organism>
<dbReference type="AlphaFoldDB" id="K1YP73"/>
<comment type="caution">
    <text evidence="2">The sequence shown here is derived from an EMBL/GenBank/DDBJ whole genome shotgun (WGS) entry which is preliminary data.</text>
</comment>
<feature type="non-terminal residue" evidence="2">
    <location>
        <position position="63"/>
    </location>
</feature>
<dbReference type="InterPro" id="IPR015947">
    <property type="entry name" value="PUA-like_sf"/>
</dbReference>
<dbReference type="EMBL" id="AMFJ01028761">
    <property type="protein sequence ID" value="EKD44725.1"/>
    <property type="molecule type" value="Genomic_DNA"/>
</dbReference>
<dbReference type="Gene3D" id="2.40.240.20">
    <property type="entry name" value="Hypothetical PUA domain-like, domain 1"/>
    <property type="match status" value="1"/>
</dbReference>
<dbReference type="SUPFAM" id="SSF88697">
    <property type="entry name" value="PUA domain-like"/>
    <property type="match status" value="1"/>
</dbReference>